<dbReference type="InterPro" id="IPR003837">
    <property type="entry name" value="GatC"/>
</dbReference>
<gene>
    <name evidence="1 2" type="primary">gatC</name>
    <name evidence="2" type="ORF">FOJ82_12810</name>
</gene>
<keyword evidence="1" id="KW-0436">Ligase</keyword>
<dbReference type="GO" id="GO:0050566">
    <property type="term" value="F:asparaginyl-tRNA synthase (glutamine-hydrolyzing) activity"/>
    <property type="evidence" value="ECO:0007669"/>
    <property type="project" value="RHEA"/>
</dbReference>
<comment type="caution">
    <text evidence="2">The sequence shown here is derived from an EMBL/GenBank/DDBJ whole genome shotgun (WGS) entry which is preliminary data.</text>
</comment>
<proteinExistence type="inferred from homology"/>
<dbReference type="GO" id="GO:0005524">
    <property type="term" value="F:ATP binding"/>
    <property type="evidence" value="ECO:0007669"/>
    <property type="project" value="UniProtKB-KW"/>
</dbReference>
<comment type="similarity">
    <text evidence="1">Belongs to the GatC family.</text>
</comment>
<dbReference type="GO" id="GO:0070681">
    <property type="term" value="P:glutaminyl-tRNAGln biosynthesis via transamidation"/>
    <property type="evidence" value="ECO:0007669"/>
    <property type="project" value="TreeGrafter"/>
</dbReference>
<dbReference type="AlphaFoldDB" id="A0A553JY82"/>
<dbReference type="OrthoDB" id="5295223at2"/>
<dbReference type="GO" id="GO:0016740">
    <property type="term" value="F:transferase activity"/>
    <property type="evidence" value="ECO:0007669"/>
    <property type="project" value="UniProtKB-KW"/>
</dbReference>
<sequence>MALTPEEVARLAGLARIQLTEQECAELAPELDVILTSVHQVAEVAGPDVPLMTHAMPLVNVTREDVVRRSLTPAEALSGAPAVEEGRFRVPQILSED</sequence>
<dbReference type="Proteomes" id="UP000317638">
    <property type="component" value="Unassembled WGS sequence"/>
</dbReference>
<dbReference type="GO" id="GO:0006412">
    <property type="term" value="P:translation"/>
    <property type="evidence" value="ECO:0007669"/>
    <property type="project" value="UniProtKB-UniRule"/>
</dbReference>
<dbReference type="PANTHER" id="PTHR15004:SF0">
    <property type="entry name" value="GLUTAMYL-TRNA(GLN) AMIDOTRANSFERASE SUBUNIT C, MITOCHONDRIAL"/>
    <property type="match status" value="1"/>
</dbReference>
<dbReference type="RefSeq" id="WP_143938876.1">
    <property type="nucleotide sequence ID" value="NZ_VKKG01000005.1"/>
</dbReference>
<protein>
    <recommendedName>
        <fullName evidence="1">Aspartyl/glutamyl-tRNA(Asn/Gln) amidotransferase subunit C</fullName>
        <shortName evidence="1">Asp/Glu-ADT subunit C</shortName>
        <ecNumber evidence="1">6.3.5.-</ecNumber>
    </recommendedName>
</protein>
<evidence type="ECO:0000313" key="3">
    <source>
        <dbReference type="Proteomes" id="UP000317638"/>
    </source>
</evidence>
<keyword evidence="1" id="KW-0547">Nucleotide-binding</keyword>
<keyword evidence="3" id="KW-1185">Reference proteome</keyword>
<organism evidence="2 3">
    <name type="scientific">Tessaracoccus rhinocerotis</name>
    <dbReference type="NCBI Taxonomy" id="1689449"/>
    <lineage>
        <taxon>Bacteria</taxon>
        <taxon>Bacillati</taxon>
        <taxon>Actinomycetota</taxon>
        <taxon>Actinomycetes</taxon>
        <taxon>Propionibacteriales</taxon>
        <taxon>Propionibacteriaceae</taxon>
        <taxon>Tessaracoccus</taxon>
    </lineage>
</organism>
<dbReference type="InterPro" id="IPR036113">
    <property type="entry name" value="Asp/Glu-ADT_sf_sub_c"/>
</dbReference>
<comment type="subunit">
    <text evidence="1">Heterotrimer of A, B and C subunits.</text>
</comment>
<keyword evidence="1" id="KW-0067">ATP-binding</keyword>
<dbReference type="NCBIfam" id="TIGR00135">
    <property type="entry name" value="gatC"/>
    <property type="match status" value="1"/>
</dbReference>
<dbReference type="EC" id="6.3.5.-" evidence="1"/>
<dbReference type="Gene3D" id="1.10.20.60">
    <property type="entry name" value="Glu-tRNAGln amidotransferase C subunit, N-terminal domain"/>
    <property type="match status" value="1"/>
</dbReference>
<reference evidence="2 3" key="1">
    <citation type="submission" date="2019-07" db="EMBL/GenBank/DDBJ databases">
        <authorList>
            <person name="Zhou L.-Y."/>
        </authorList>
    </citation>
    <scope>NUCLEOTIDE SEQUENCE [LARGE SCALE GENOMIC DNA]</scope>
    <source>
        <strain evidence="2 3">YIM 101269</strain>
    </source>
</reference>
<dbReference type="HAMAP" id="MF_00122">
    <property type="entry name" value="GatC"/>
    <property type="match status" value="1"/>
</dbReference>
<dbReference type="GO" id="GO:0006450">
    <property type="term" value="P:regulation of translational fidelity"/>
    <property type="evidence" value="ECO:0007669"/>
    <property type="project" value="InterPro"/>
</dbReference>
<dbReference type="SUPFAM" id="SSF141000">
    <property type="entry name" value="Glu-tRNAGln amidotransferase C subunit"/>
    <property type="match status" value="1"/>
</dbReference>
<keyword evidence="2" id="KW-0808">Transferase</keyword>
<dbReference type="GO" id="GO:0050567">
    <property type="term" value="F:glutaminyl-tRNA synthase (glutamine-hydrolyzing) activity"/>
    <property type="evidence" value="ECO:0007669"/>
    <property type="project" value="UniProtKB-UniRule"/>
</dbReference>
<keyword evidence="1" id="KW-0648">Protein biosynthesis</keyword>
<name>A0A553JY82_9ACTN</name>
<accession>A0A553JY82</accession>
<dbReference type="Pfam" id="PF02686">
    <property type="entry name" value="GatC"/>
    <property type="match status" value="1"/>
</dbReference>
<evidence type="ECO:0000313" key="2">
    <source>
        <dbReference type="EMBL" id="TRY17412.1"/>
    </source>
</evidence>
<dbReference type="PANTHER" id="PTHR15004">
    <property type="entry name" value="GLUTAMYL-TRNA(GLN) AMIDOTRANSFERASE SUBUNIT C, MITOCHONDRIAL"/>
    <property type="match status" value="1"/>
</dbReference>
<comment type="function">
    <text evidence="1">Allows the formation of correctly charged Asn-tRNA(Asn) or Gln-tRNA(Gln) through the transamidation of misacylated Asp-tRNA(Asn) or Glu-tRNA(Gln) in organisms which lack either or both of asparaginyl-tRNA or glutaminyl-tRNA synthetases. The reaction takes place in the presence of glutamine and ATP through an activated phospho-Asp-tRNA(Asn) or phospho-Glu-tRNA(Gln).</text>
</comment>
<comment type="catalytic activity">
    <reaction evidence="1">
        <text>L-aspartyl-tRNA(Asn) + L-glutamine + ATP + H2O = L-asparaginyl-tRNA(Asn) + L-glutamate + ADP + phosphate + 2 H(+)</text>
        <dbReference type="Rhea" id="RHEA:14513"/>
        <dbReference type="Rhea" id="RHEA-COMP:9674"/>
        <dbReference type="Rhea" id="RHEA-COMP:9677"/>
        <dbReference type="ChEBI" id="CHEBI:15377"/>
        <dbReference type="ChEBI" id="CHEBI:15378"/>
        <dbReference type="ChEBI" id="CHEBI:29985"/>
        <dbReference type="ChEBI" id="CHEBI:30616"/>
        <dbReference type="ChEBI" id="CHEBI:43474"/>
        <dbReference type="ChEBI" id="CHEBI:58359"/>
        <dbReference type="ChEBI" id="CHEBI:78515"/>
        <dbReference type="ChEBI" id="CHEBI:78516"/>
        <dbReference type="ChEBI" id="CHEBI:456216"/>
    </reaction>
</comment>
<comment type="catalytic activity">
    <reaction evidence="1">
        <text>L-glutamyl-tRNA(Gln) + L-glutamine + ATP + H2O = L-glutaminyl-tRNA(Gln) + L-glutamate + ADP + phosphate + H(+)</text>
        <dbReference type="Rhea" id="RHEA:17521"/>
        <dbReference type="Rhea" id="RHEA-COMP:9681"/>
        <dbReference type="Rhea" id="RHEA-COMP:9684"/>
        <dbReference type="ChEBI" id="CHEBI:15377"/>
        <dbReference type="ChEBI" id="CHEBI:15378"/>
        <dbReference type="ChEBI" id="CHEBI:29985"/>
        <dbReference type="ChEBI" id="CHEBI:30616"/>
        <dbReference type="ChEBI" id="CHEBI:43474"/>
        <dbReference type="ChEBI" id="CHEBI:58359"/>
        <dbReference type="ChEBI" id="CHEBI:78520"/>
        <dbReference type="ChEBI" id="CHEBI:78521"/>
        <dbReference type="ChEBI" id="CHEBI:456216"/>
    </reaction>
</comment>
<evidence type="ECO:0000256" key="1">
    <source>
        <dbReference type="HAMAP-Rule" id="MF_00122"/>
    </source>
</evidence>
<dbReference type="EMBL" id="VKKG01000005">
    <property type="protein sequence ID" value="TRY17412.1"/>
    <property type="molecule type" value="Genomic_DNA"/>
</dbReference>